<gene>
    <name evidence="1" type="primary">OSJNBb0015I22.119</name>
</gene>
<accession>Q7EYU9</accession>
<evidence type="ECO:0000313" key="1">
    <source>
        <dbReference type="EMBL" id="BAC84135.1"/>
    </source>
</evidence>
<sequence>MYYRVARSSDHRGNMVAFTFEAKTVYRTRSVHNSSSAGHDPIDWAKHGAMQIFGAAAYREHVHYIS</sequence>
<organism evidence="1 2">
    <name type="scientific">Oryza sativa subsp. japonica</name>
    <name type="common">Rice</name>
    <dbReference type="NCBI Taxonomy" id="39947"/>
    <lineage>
        <taxon>Eukaryota</taxon>
        <taxon>Viridiplantae</taxon>
        <taxon>Streptophyta</taxon>
        <taxon>Embryophyta</taxon>
        <taxon>Tracheophyta</taxon>
        <taxon>Spermatophyta</taxon>
        <taxon>Magnoliopsida</taxon>
        <taxon>Liliopsida</taxon>
        <taxon>Poales</taxon>
        <taxon>Poaceae</taxon>
        <taxon>BOP clade</taxon>
        <taxon>Oryzoideae</taxon>
        <taxon>Oryzeae</taxon>
        <taxon>Oryzinae</taxon>
        <taxon>Oryza</taxon>
        <taxon>Oryza sativa</taxon>
    </lineage>
</organism>
<reference evidence="2" key="1">
    <citation type="journal article" date="2005" name="Nature">
        <title>The map-based sequence of the rice genome.</title>
        <authorList>
            <consortium name="International rice genome sequencing project (IRGSP)"/>
            <person name="Matsumoto T."/>
            <person name="Wu J."/>
            <person name="Kanamori H."/>
            <person name="Katayose Y."/>
            <person name="Fujisawa M."/>
            <person name="Namiki N."/>
            <person name="Mizuno H."/>
            <person name="Yamamoto K."/>
            <person name="Antonio B.A."/>
            <person name="Baba T."/>
            <person name="Sakata K."/>
            <person name="Nagamura Y."/>
            <person name="Aoki H."/>
            <person name="Arikawa K."/>
            <person name="Arita K."/>
            <person name="Bito T."/>
            <person name="Chiden Y."/>
            <person name="Fujitsuka N."/>
            <person name="Fukunaka R."/>
            <person name="Hamada M."/>
            <person name="Harada C."/>
            <person name="Hayashi A."/>
            <person name="Hijishita S."/>
            <person name="Honda M."/>
            <person name="Hosokawa S."/>
            <person name="Ichikawa Y."/>
            <person name="Idonuma A."/>
            <person name="Iijima M."/>
            <person name="Ikeda M."/>
            <person name="Ikeno M."/>
            <person name="Ito K."/>
            <person name="Ito S."/>
            <person name="Ito T."/>
            <person name="Ito Y."/>
            <person name="Ito Y."/>
            <person name="Iwabuchi A."/>
            <person name="Kamiya K."/>
            <person name="Karasawa W."/>
            <person name="Kurita K."/>
            <person name="Katagiri S."/>
            <person name="Kikuta A."/>
            <person name="Kobayashi H."/>
            <person name="Kobayashi N."/>
            <person name="Machita K."/>
            <person name="Maehara T."/>
            <person name="Masukawa M."/>
            <person name="Mizubayashi T."/>
            <person name="Mukai Y."/>
            <person name="Nagasaki H."/>
            <person name="Nagata Y."/>
            <person name="Naito S."/>
            <person name="Nakashima M."/>
            <person name="Nakama Y."/>
            <person name="Nakamichi Y."/>
            <person name="Nakamura M."/>
            <person name="Meguro A."/>
            <person name="Negishi M."/>
            <person name="Ohta I."/>
            <person name="Ohta T."/>
            <person name="Okamoto M."/>
            <person name="Ono N."/>
            <person name="Saji S."/>
            <person name="Sakaguchi M."/>
            <person name="Sakai K."/>
            <person name="Shibata M."/>
            <person name="Shimokawa T."/>
            <person name="Song J."/>
            <person name="Takazaki Y."/>
            <person name="Terasawa K."/>
            <person name="Tsugane M."/>
            <person name="Tsuji K."/>
            <person name="Ueda S."/>
            <person name="Waki K."/>
            <person name="Yamagata H."/>
            <person name="Yamamoto M."/>
            <person name="Yamamoto S."/>
            <person name="Yamane H."/>
            <person name="Yoshiki S."/>
            <person name="Yoshihara R."/>
            <person name="Yukawa K."/>
            <person name="Zhong H."/>
            <person name="Yano M."/>
            <person name="Yuan Q."/>
            <person name="Ouyang S."/>
            <person name="Liu J."/>
            <person name="Jones K.M."/>
            <person name="Gansberger K."/>
            <person name="Moffat K."/>
            <person name="Hill J."/>
            <person name="Bera J."/>
            <person name="Fadrosh D."/>
            <person name="Jin S."/>
            <person name="Johri S."/>
            <person name="Kim M."/>
            <person name="Overton L."/>
            <person name="Reardon M."/>
            <person name="Tsitrin T."/>
            <person name="Vuong H."/>
            <person name="Weaver B."/>
            <person name="Ciecko A."/>
            <person name="Tallon L."/>
            <person name="Jackson J."/>
            <person name="Pai G."/>
            <person name="Aken S.V."/>
            <person name="Utterback T."/>
            <person name="Reidmuller S."/>
            <person name="Feldblyum T."/>
            <person name="Hsiao J."/>
            <person name="Zismann V."/>
            <person name="Iobst S."/>
            <person name="de Vazeille A.R."/>
            <person name="Buell C.R."/>
            <person name="Ying K."/>
            <person name="Li Y."/>
            <person name="Lu T."/>
            <person name="Huang Y."/>
            <person name="Zhao Q."/>
            <person name="Feng Q."/>
            <person name="Zhang L."/>
            <person name="Zhu J."/>
            <person name="Weng Q."/>
            <person name="Mu J."/>
            <person name="Lu Y."/>
            <person name="Fan D."/>
            <person name="Liu Y."/>
            <person name="Guan J."/>
            <person name="Zhang Y."/>
            <person name="Yu S."/>
            <person name="Liu X."/>
            <person name="Zhang Y."/>
            <person name="Hong G."/>
            <person name="Han B."/>
            <person name="Choisne N."/>
            <person name="Demange N."/>
            <person name="Orjeda G."/>
            <person name="Samain S."/>
            <person name="Cattolico L."/>
            <person name="Pelletier E."/>
            <person name="Couloux A."/>
            <person name="Segurens B."/>
            <person name="Wincker P."/>
            <person name="D'Hont A."/>
            <person name="Scarpelli C."/>
            <person name="Weissenbach J."/>
            <person name="Salanoubat M."/>
            <person name="Quetier F."/>
            <person name="Yu Y."/>
            <person name="Kim H.R."/>
            <person name="Rambo T."/>
            <person name="Currie J."/>
            <person name="Collura K."/>
            <person name="Luo M."/>
            <person name="Yang T."/>
            <person name="Ammiraju J.S.S."/>
            <person name="Engler F."/>
            <person name="Soderlund C."/>
            <person name="Wing R.A."/>
            <person name="Palmer L.E."/>
            <person name="de la Bastide M."/>
            <person name="Spiegel L."/>
            <person name="Nascimento L."/>
            <person name="Zutavern T."/>
            <person name="O'Shaughnessy A."/>
            <person name="Dike S."/>
            <person name="Dedhia N."/>
            <person name="Preston R."/>
            <person name="Balija V."/>
            <person name="McCombie W.R."/>
            <person name="Chow T."/>
            <person name="Chen H."/>
            <person name="Chung M."/>
            <person name="Chen C."/>
            <person name="Shaw J."/>
            <person name="Wu H."/>
            <person name="Hsiao K."/>
            <person name="Chao Y."/>
            <person name="Chu M."/>
            <person name="Cheng C."/>
            <person name="Hour A."/>
            <person name="Lee P."/>
            <person name="Lin S."/>
            <person name="Lin Y."/>
            <person name="Liou J."/>
            <person name="Liu S."/>
            <person name="Hsing Y."/>
            <person name="Raghuvanshi S."/>
            <person name="Mohanty A."/>
            <person name="Bharti A.K."/>
            <person name="Gaur A."/>
            <person name="Gupta V."/>
            <person name="Kumar D."/>
            <person name="Ravi V."/>
            <person name="Vij S."/>
            <person name="Kapur A."/>
            <person name="Khurana P."/>
            <person name="Khurana P."/>
            <person name="Khurana J.P."/>
            <person name="Tyagi A.K."/>
            <person name="Gaikwad K."/>
            <person name="Singh A."/>
            <person name="Dalal V."/>
            <person name="Srivastava S."/>
            <person name="Dixit A."/>
            <person name="Pal A.K."/>
            <person name="Ghazi I.A."/>
            <person name="Yadav M."/>
            <person name="Pandit A."/>
            <person name="Bhargava A."/>
            <person name="Sureshbabu K."/>
            <person name="Batra K."/>
            <person name="Sharma T.R."/>
            <person name="Mohapatra T."/>
            <person name="Singh N.K."/>
            <person name="Messing J."/>
            <person name="Nelson A.B."/>
            <person name="Fuks G."/>
            <person name="Kavchok S."/>
            <person name="Keizer G."/>
            <person name="Linton E."/>
            <person name="Llaca V."/>
            <person name="Song R."/>
            <person name="Tanyolac B."/>
            <person name="Young S."/>
            <person name="Ho-Il K."/>
            <person name="Hahn J.H."/>
            <person name="Sangsakoo G."/>
            <person name="Vanavichit A."/>
            <person name="de Mattos Luiz.A.T."/>
            <person name="Zimmer P.D."/>
            <person name="Malone G."/>
            <person name="Dellagostin O."/>
            <person name="de Oliveira A.C."/>
            <person name="Bevan M."/>
            <person name="Bancroft I."/>
            <person name="Minx P."/>
            <person name="Cordum H."/>
            <person name="Wilson R."/>
            <person name="Cheng Z."/>
            <person name="Jin W."/>
            <person name="Jiang J."/>
            <person name="Leong S.A."/>
            <person name="Iwama H."/>
            <person name="Gojobori T."/>
            <person name="Itoh T."/>
            <person name="Niimura Y."/>
            <person name="Fujii Y."/>
            <person name="Habara T."/>
            <person name="Sakai H."/>
            <person name="Sato Y."/>
            <person name="Wilson G."/>
            <person name="Kumar K."/>
            <person name="McCouch S."/>
            <person name="Juretic N."/>
            <person name="Hoen D."/>
            <person name="Wright S."/>
            <person name="Bruskiewich R."/>
            <person name="Bureau T."/>
            <person name="Miyao A."/>
            <person name="Hirochika H."/>
            <person name="Nishikawa T."/>
            <person name="Kadowaki K."/>
            <person name="Sugiura M."/>
            <person name="Burr B."/>
            <person name="Sasaki T."/>
        </authorList>
    </citation>
    <scope>NUCLEOTIDE SEQUENCE [LARGE SCALE GENOMIC DNA]</scope>
    <source>
        <strain evidence="2">cv. Nipponbare</strain>
    </source>
</reference>
<name>Q7EYU9_ORYSJ</name>
<reference evidence="2" key="2">
    <citation type="journal article" date="2008" name="Nucleic Acids Res.">
        <title>The rice annotation project database (RAP-DB): 2008 update.</title>
        <authorList>
            <consortium name="The rice annotation project (RAP)"/>
        </authorList>
    </citation>
    <scope>GENOME REANNOTATION</scope>
    <source>
        <strain evidence="2">cv. Nipponbare</strain>
    </source>
</reference>
<dbReference type="Proteomes" id="UP000000763">
    <property type="component" value="Chromosome 7"/>
</dbReference>
<proteinExistence type="predicted"/>
<evidence type="ECO:0000313" key="2">
    <source>
        <dbReference type="Proteomes" id="UP000000763"/>
    </source>
</evidence>
<protein>
    <submittedName>
        <fullName evidence="1">Uncharacterized protein</fullName>
    </submittedName>
</protein>
<dbReference type="AlphaFoldDB" id="Q7EYU9"/>
<dbReference type="EMBL" id="AP005252">
    <property type="protein sequence ID" value="BAC84135.1"/>
    <property type="molecule type" value="Genomic_DNA"/>
</dbReference>